<dbReference type="InterPro" id="IPR003918">
    <property type="entry name" value="NADH_UbQ_OxRdtase"/>
</dbReference>
<feature type="transmembrane region" description="Helical" evidence="6">
    <location>
        <begin position="474"/>
        <end position="495"/>
    </location>
</feature>
<feature type="transmembrane region" description="Helical" evidence="6">
    <location>
        <begin position="325"/>
        <end position="347"/>
    </location>
</feature>
<dbReference type="HOGENOM" id="CLU_007100_9_5_2"/>
<gene>
    <name evidence="8" type="ordered locus">Shell_0146</name>
</gene>
<keyword evidence="9" id="KW-1185">Reference proteome</keyword>
<feature type="transmembrane region" description="Helical" evidence="6">
    <location>
        <begin position="353"/>
        <end position="373"/>
    </location>
</feature>
<keyword evidence="5 6" id="KW-0472">Membrane</keyword>
<dbReference type="KEGG" id="shc:Shell_0146"/>
<dbReference type="InterPro" id="IPR001750">
    <property type="entry name" value="ND/Mrp_TM"/>
</dbReference>
<feature type="transmembrane region" description="Helical" evidence="6">
    <location>
        <begin position="145"/>
        <end position="164"/>
    </location>
</feature>
<feature type="transmembrane region" description="Helical" evidence="6">
    <location>
        <begin position="68"/>
        <end position="84"/>
    </location>
</feature>
<dbReference type="GO" id="GO:0042773">
    <property type="term" value="P:ATP synthesis coupled electron transport"/>
    <property type="evidence" value="ECO:0007669"/>
    <property type="project" value="InterPro"/>
</dbReference>
<dbReference type="Pfam" id="PF00361">
    <property type="entry name" value="Proton_antipo_M"/>
    <property type="match status" value="1"/>
</dbReference>
<feature type="transmembrane region" description="Helical" evidence="6">
    <location>
        <begin position="232"/>
        <end position="254"/>
    </location>
</feature>
<evidence type="ECO:0000256" key="3">
    <source>
        <dbReference type="ARBA" id="ARBA00022692"/>
    </source>
</evidence>
<accession>D7DAU2</accession>
<evidence type="ECO:0000256" key="2">
    <source>
        <dbReference type="ARBA" id="ARBA00022475"/>
    </source>
</evidence>
<keyword evidence="3 6" id="KW-0812">Transmembrane</keyword>
<dbReference type="GO" id="GO:0008137">
    <property type="term" value="F:NADH dehydrogenase (ubiquinone) activity"/>
    <property type="evidence" value="ECO:0007669"/>
    <property type="project" value="InterPro"/>
</dbReference>
<dbReference type="GeneID" id="9233435"/>
<feature type="transmembrane region" description="Helical" evidence="6">
    <location>
        <begin position="38"/>
        <end position="61"/>
    </location>
</feature>
<sequence length="532" mass="57975">MVYQSAAVTAAALAPLLAVISAFMLPLLSSLLSNKRSLFAFIYSETVFLINAFLTTLVYLYIHGSNNVLIYLFAGFPAPFGIIYEVDTLGAFFGLLVGLVFPLVNIVSYSYLERSSKHNEWYYTLYLGLQAGMLGIAYTGDLFNLFVMLEVMSITAYGLTAYFREKGRPLNAAIKYGLFGAVGSTIYFLAVVFLYSGIGTLAMPDAAAASMGLNYFGETTGLAPNPFPVLTLFAGLAVWALMIESAIFPHHFWLPDAYSSMPSSAAATMAAVAEGIGAYAIIRIIYVIVGIDKVLWLLSLLVILGTVNIIAGGYLMAVSRDAKRIVAYSTILDMGYVMIGIGLATKIGLQSALFYILAHTIVKPLLFIAVGEVEAEYKTTDIDKLEEIGGVDPYISSALLFGGLAVVGIPPLNMFFAKLMLFEAVLDSGIYPLLIVILLGSALAFIGFSRLWFVTIGYRRRSIVGKIARASYSAKALIVLLVLATILTGIFYNYLYEQVLSRIVETMFSNQFRYEYVKAAYDYLSQALLRGG</sequence>
<dbReference type="PANTHER" id="PTHR42703">
    <property type="entry name" value="NADH DEHYDROGENASE"/>
    <property type="match status" value="1"/>
</dbReference>
<feature type="transmembrane region" description="Helical" evidence="6">
    <location>
        <begin position="266"/>
        <end position="289"/>
    </location>
</feature>
<feature type="transmembrane region" description="Helical" evidence="6">
    <location>
        <begin position="295"/>
        <end position="318"/>
    </location>
</feature>
<feature type="transmembrane region" description="Helical" evidence="6">
    <location>
        <begin position="394"/>
        <end position="417"/>
    </location>
</feature>
<dbReference type="RefSeq" id="WP_013142487.1">
    <property type="nucleotide sequence ID" value="NC_014205.1"/>
</dbReference>
<feature type="domain" description="NADH:quinone oxidoreductase/Mrp antiporter transmembrane" evidence="7">
    <location>
        <begin position="140"/>
        <end position="442"/>
    </location>
</feature>
<name>D7DAU2_STAHD</name>
<organism evidence="8 9">
    <name type="scientific">Staphylothermus hellenicus (strain DSM 12710 / JCM 10830 / BK20S6-10-b1 / P8)</name>
    <dbReference type="NCBI Taxonomy" id="591019"/>
    <lineage>
        <taxon>Archaea</taxon>
        <taxon>Thermoproteota</taxon>
        <taxon>Thermoprotei</taxon>
        <taxon>Desulfurococcales</taxon>
        <taxon>Desulfurococcaceae</taxon>
        <taxon>Staphylothermus</taxon>
    </lineage>
</organism>
<evidence type="ECO:0000256" key="5">
    <source>
        <dbReference type="ARBA" id="ARBA00023136"/>
    </source>
</evidence>
<evidence type="ECO:0000256" key="1">
    <source>
        <dbReference type="ARBA" id="ARBA00004651"/>
    </source>
</evidence>
<evidence type="ECO:0000256" key="4">
    <source>
        <dbReference type="ARBA" id="ARBA00022989"/>
    </source>
</evidence>
<keyword evidence="8" id="KW-0830">Ubiquinone</keyword>
<dbReference type="EMBL" id="CP002051">
    <property type="protein sequence ID" value="ADI31289.1"/>
    <property type="molecule type" value="Genomic_DNA"/>
</dbReference>
<evidence type="ECO:0000256" key="6">
    <source>
        <dbReference type="SAM" id="Phobius"/>
    </source>
</evidence>
<dbReference type="GO" id="GO:0005886">
    <property type="term" value="C:plasma membrane"/>
    <property type="evidence" value="ECO:0007669"/>
    <property type="project" value="UniProtKB-SubCell"/>
</dbReference>
<reference evidence="9" key="1">
    <citation type="submission" date="2010-05" db="EMBL/GenBank/DDBJ databases">
        <title>Complete sequence of Staphylothermus hellenicus DSM 12710.</title>
        <authorList>
            <consortium name="US DOE Joint Genome Institute"/>
            <person name="Lucas S."/>
            <person name="Copeland A."/>
            <person name="Lapidus A."/>
            <person name="Cheng J.-F."/>
            <person name="Bruce D."/>
            <person name="Goodwin L."/>
            <person name="Pitluck S."/>
            <person name="Davenport K."/>
            <person name="Detter J.C."/>
            <person name="Han C."/>
            <person name="Tapia R."/>
            <person name="Larimer F."/>
            <person name="Land M."/>
            <person name="Hauser L."/>
            <person name="Kyrpides N."/>
            <person name="Mikhailova N."/>
            <person name="Anderson I.J."/>
            <person name="Woyke T."/>
        </authorList>
    </citation>
    <scope>NUCLEOTIDE SEQUENCE [LARGE SCALE GENOMIC DNA]</scope>
    <source>
        <strain evidence="9">DSM 12710 / JCM 10830 / BK20S6-10-b1 / P8</strain>
    </source>
</reference>
<feature type="transmembrane region" description="Helical" evidence="6">
    <location>
        <begin position="429"/>
        <end position="453"/>
    </location>
</feature>
<keyword evidence="2" id="KW-1003">Cell membrane</keyword>
<dbReference type="InterPro" id="IPR050586">
    <property type="entry name" value="CPA3_Na-H_Antiporter_D"/>
</dbReference>
<evidence type="ECO:0000259" key="7">
    <source>
        <dbReference type="Pfam" id="PF00361"/>
    </source>
</evidence>
<dbReference type="OrthoDB" id="19089at2157"/>
<feature type="transmembrane region" description="Helical" evidence="6">
    <location>
        <begin position="90"/>
        <end position="109"/>
    </location>
</feature>
<evidence type="ECO:0000313" key="8">
    <source>
        <dbReference type="EMBL" id="ADI31289.1"/>
    </source>
</evidence>
<keyword evidence="4 6" id="KW-1133">Transmembrane helix</keyword>
<protein>
    <submittedName>
        <fullName evidence="8">NADH/Ubiquinone/plastoquinone (Complex I)</fullName>
    </submittedName>
</protein>
<dbReference type="PRINTS" id="PR01437">
    <property type="entry name" value="NUOXDRDTASE4"/>
</dbReference>
<dbReference type="PANTHER" id="PTHR42703:SF1">
    <property type="entry name" value="NA(+)_H(+) ANTIPORTER SUBUNIT D1"/>
    <property type="match status" value="1"/>
</dbReference>
<evidence type="ECO:0000313" key="9">
    <source>
        <dbReference type="Proteomes" id="UP000002573"/>
    </source>
</evidence>
<feature type="transmembrane region" description="Helical" evidence="6">
    <location>
        <begin position="121"/>
        <end position="139"/>
    </location>
</feature>
<dbReference type="Proteomes" id="UP000002573">
    <property type="component" value="Chromosome"/>
</dbReference>
<proteinExistence type="predicted"/>
<dbReference type="STRING" id="591019.Shell_0146"/>
<dbReference type="AlphaFoldDB" id="D7DAU2"/>
<dbReference type="eggNOG" id="arCOG01537">
    <property type="taxonomic scope" value="Archaea"/>
</dbReference>
<feature type="transmembrane region" description="Helical" evidence="6">
    <location>
        <begin position="176"/>
        <end position="195"/>
    </location>
</feature>
<comment type="subcellular location">
    <subcellularLocation>
        <location evidence="1">Cell membrane</location>
        <topology evidence="1">Multi-pass membrane protein</topology>
    </subcellularLocation>
</comment>
<reference evidence="8 9" key="2">
    <citation type="journal article" date="2011" name="Stand. Genomic Sci.">
        <title>Complete genome sequence of Staphylothermus hellenicus P8.</title>
        <authorList>
            <person name="Anderson I."/>
            <person name="Wirth R."/>
            <person name="Lucas S."/>
            <person name="Copeland A."/>
            <person name="Lapidus A."/>
            <person name="Cheng J.F."/>
            <person name="Goodwin L."/>
            <person name="Pitluck S."/>
            <person name="Davenport K."/>
            <person name="Detter J.C."/>
            <person name="Han C."/>
            <person name="Tapia R."/>
            <person name="Land M."/>
            <person name="Hauser L."/>
            <person name="Pati A."/>
            <person name="Mikhailova N."/>
            <person name="Woyke T."/>
            <person name="Klenk H.P."/>
            <person name="Kyrpides N."/>
            <person name="Ivanova N."/>
        </authorList>
    </citation>
    <scope>NUCLEOTIDE SEQUENCE [LARGE SCALE GENOMIC DNA]</scope>
    <source>
        <strain evidence="9">DSM 12710 / JCM 10830 / BK20S6-10-b1 / P8</strain>
    </source>
</reference>